<evidence type="ECO:0000256" key="1">
    <source>
        <dbReference type="ARBA" id="ARBA00004167"/>
    </source>
</evidence>
<evidence type="ECO:0000256" key="4">
    <source>
        <dbReference type="ARBA" id="ARBA00022989"/>
    </source>
</evidence>
<dbReference type="EMBL" id="LZEU01000001">
    <property type="protein sequence ID" value="MBC9249188.1"/>
    <property type="molecule type" value="Genomic_DNA"/>
</dbReference>
<sequence>MAWNEPGGNSNNQDPWGGRKGGGRQGPPDLDEAFRKLQESLNGIFGGGKKRDDSSGGGFGLLGIGVALLAVVWLWNAIYIVDAQEQAVILRLGKYHETVGQGLNIYFPPFDKKFQENVTRERTFSKQGQMLTEDENIVEVPLTVQYKISNLKDFVLNVDQPEVSLQHATESALRHVAGSTSMDEVITLGREQMSMAVSKRLQTFLDNYGTGITVTQVNIQRAAAPAEVKDAFDDVIRAREDEQREKNQAETYANGVVPEARGQAQRIIEDANGYRDEVVARAQGEADRFTKLVAEYRKAPEVTRQRLYLDTMQQVFSNTSKVLVTGKEGQNNLLYLPLDKMIDSRGGVPVGSAAPAASGETTTRIVGDLQQRDLRSRESR</sequence>
<proteinExistence type="inferred from homology"/>
<keyword evidence="10" id="KW-1185">Reference proteome</keyword>
<keyword evidence="4 6" id="KW-1133">Transmembrane helix</keyword>
<keyword evidence="3 6" id="KW-0812">Transmembrane</keyword>
<comment type="subunit">
    <text evidence="6">HflC and HflK may interact to form a multimeric complex.</text>
</comment>
<evidence type="ECO:0000256" key="2">
    <source>
        <dbReference type="ARBA" id="ARBA00006971"/>
    </source>
</evidence>
<protein>
    <recommendedName>
        <fullName evidence="6">Protein HflK</fullName>
    </recommendedName>
</protein>
<keyword evidence="5 6" id="KW-0472">Membrane</keyword>
<dbReference type="InterPro" id="IPR036013">
    <property type="entry name" value="Band_7/SPFH_dom_sf"/>
</dbReference>
<dbReference type="Gene3D" id="3.30.479.30">
    <property type="entry name" value="Band 7 domain"/>
    <property type="match status" value="1"/>
</dbReference>
<dbReference type="RefSeq" id="WP_187804343.1">
    <property type="nucleotide sequence ID" value="NZ_LZEU01000001.1"/>
</dbReference>
<accession>A0ABR7RVR4</accession>
<comment type="function">
    <text evidence="6">HflC and HflK could encode or regulate a protease.</text>
</comment>
<evidence type="ECO:0000259" key="8">
    <source>
        <dbReference type="SMART" id="SM00244"/>
    </source>
</evidence>
<comment type="subcellular location">
    <subcellularLocation>
        <location evidence="1">Membrane</location>
        <topology evidence="1">Single-pass membrane protein</topology>
    </subcellularLocation>
</comment>
<dbReference type="InterPro" id="IPR010201">
    <property type="entry name" value="HflK"/>
</dbReference>
<dbReference type="PRINTS" id="PR00721">
    <property type="entry name" value="STOMATIN"/>
</dbReference>
<dbReference type="InterPro" id="IPR001972">
    <property type="entry name" value="Stomatin_HflK_fam"/>
</dbReference>
<feature type="region of interest" description="Disordered" evidence="7">
    <location>
        <begin position="1"/>
        <end position="31"/>
    </location>
</feature>
<dbReference type="PANTHER" id="PTHR43327">
    <property type="entry name" value="STOMATIN-LIKE PROTEIN 2, MITOCHONDRIAL"/>
    <property type="match status" value="1"/>
</dbReference>
<dbReference type="Pfam" id="PF01145">
    <property type="entry name" value="Band_7"/>
    <property type="match status" value="1"/>
</dbReference>
<evidence type="ECO:0000313" key="9">
    <source>
        <dbReference type="EMBL" id="MBC9249188.1"/>
    </source>
</evidence>
<dbReference type="InterPro" id="IPR050710">
    <property type="entry name" value="Band7/mec-2_domain"/>
</dbReference>
<gene>
    <name evidence="9" type="ORF">A9179_02740</name>
</gene>
<dbReference type="SUPFAM" id="SSF117892">
    <property type="entry name" value="Band 7/SPFH domain"/>
    <property type="match status" value="1"/>
</dbReference>
<evidence type="ECO:0000313" key="10">
    <source>
        <dbReference type="Proteomes" id="UP000744555"/>
    </source>
</evidence>
<feature type="domain" description="Band 7" evidence="8">
    <location>
        <begin position="76"/>
        <end position="236"/>
    </location>
</feature>
<evidence type="ECO:0000256" key="6">
    <source>
        <dbReference type="RuleBase" id="RU364113"/>
    </source>
</evidence>
<dbReference type="Proteomes" id="UP000744555">
    <property type="component" value="Unassembled WGS sequence"/>
</dbReference>
<dbReference type="Pfam" id="PF12221">
    <property type="entry name" value="HflK_N"/>
    <property type="match status" value="1"/>
</dbReference>
<evidence type="ECO:0000256" key="7">
    <source>
        <dbReference type="SAM" id="MobiDB-lite"/>
    </source>
</evidence>
<dbReference type="NCBIfam" id="TIGR01933">
    <property type="entry name" value="hflK"/>
    <property type="match status" value="1"/>
</dbReference>
<dbReference type="InterPro" id="IPR001107">
    <property type="entry name" value="Band_7"/>
</dbReference>
<organism evidence="9 10">
    <name type="scientific">Aquipseudomonas alcaligenes</name>
    <name type="common">Pseudomonas alcaligenes</name>
    <dbReference type="NCBI Taxonomy" id="43263"/>
    <lineage>
        <taxon>Bacteria</taxon>
        <taxon>Pseudomonadati</taxon>
        <taxon>Pseudomonadota</taxon>
        <taxon>Gammaproteobacteria</taxon>
        <taxon>Pseudomonadales</taxon>
        <taxon>Pseudomonadaceae</taxon>
        <taxon>Aquipseudomonas</taxon>
    </lineage>
</organism>
<reference evidence="9 10" key="1">
    <citation type="submission" date="2016-06" db="EMBL/GenBank/DDBJ databases">
        <authorList>
            <person name="Ramos C."/>
            <person name="Pintado A."/>
            <person name="Crespo-Gomez J.I."/>
        </authorList>
    </citation>
    <scope>NUCLEOTIDE SEQUENCE [LARGE SCALE GENOMIC DNA]</scope>
    <source>
        <strain evidence="9 10">AVO110</strain>
    </source>
</reference>
<name>A0ABR7RVR4_AQUAC</name>
<comment type="caution">
    <text evidence="9">The sequence shown here is derived from an EMBL/GenBank/DDBJ whole genome shotgun (WGS) entry which is preliminary data.</text>
</comment>
<dbReference type="InterPro" id="IPR020980">
    <property type="entry name" value="Membrane_HflK_N"/>
</dbReference>
<comment type="similarity">
    <text evidence="2 6">Belongs to the band 7/mec-2 family. HflK subfamily.</text>
</comment>
<evidence type="ECO:0000256" key="5">
    <source>
        <dbReference type="ARBA" id="ARBA00023136"/>
    </source>
</evidence>
<dbReference type="CDD" id="cd03404">
    <property type="entry name" value="SPFH_HflK"/>
    <property type="match status" value="1"/>
</dbReference>
<dbReference type="SMART" id="SM00244">
    <property type="entry name" value="PHB"/>
    <property type="match status" value="1"/>
</dbReference>
<feature type="transmembrane region" description="Helical" evidence="6">
    <location>
        <begin position="59"/>
        <end position="81"/>
    </location>
</feature>
<evidence type="ECO:0000256" key="3">
    <source>
        <dbReference type="ARBA" id="ARBA00022692"/>
    </source>
</evidence>
<dbReference type="PANTHER" id="PTHR43327:SF2">
    <property type="entry name" value="MODULATOR OF FTSH PROTEASE HFLK"/>
    <property type="match status" value="1"/>
</dbReference>